<evidence type="ECO:0000256" key="16">
    <source>
        <dbReference type="ARBA" id="ARBA00049551"/>
    </source>
</evidence>
<evidence type="ECO:0000256" key="10">
    <source>
        <dbReference type="ARBA" id="ARBA00022982"/>
    </source>
</evidence>
<dbReference type="RefSeq" id="YP_001994404.1">
    <property type="nucleotide sequence ID" value="NC_011014.1"/>
</dbReference>
<evidence type="ECO:0000256" key="7">
    <source>
        <dbReference type="ARBA" id="ARBA00022692"/>
    </source>
</evidence>
<feature type="transmembrane region" description="Helical" evidence="17">
    <location>
        <begin position="63"/>
        <end position="85"/>
    </location>
</feature>
<dbReference type="CTD" id="4536"/>
<dbReference type="PANTHER" id="PTHR46552">
    <property type="entry name" value="NADH-UBIQUINONE OXIDOREDUCTASE CHAIN 2"/>
    <property type="match status" value="1"/>
</dbReference>
<evidence type="ECO:0000256" key="2">
    <source>
        <dbReference type="ARBA" id="ARBA00007012"/>
    </source>
</evidence>
<keyword evidence="12 17" id="KW-0520">NAD</keyword>
<evidence type="ECO:0000256" key="5">
    <source>
        <dbReference type="ARBA" id="ARBA00022448"/>
    </source>
</evidence>
<gene>
    <name evidence="19" type="primary">ND2</name>
</gene>
<keyword evidence="10 17" id="KW-0249">Electron transport</keyword>
<evidence type="ECO:0000256" key="14">
    <source>
        <dbReference type="ARBA" id="ARBA00023128"/>
    </source>
</evidence>
<feature type="transmembrane region" description="Helical" evidence="17">
    <location>
        <begin position="9"/>
        <end position="25"/>
    </location>
</feature>
<name>B3TJX8_9ANNE</name>
<accession>B3TJX8</accession>
<feature type="domain" description="NADH:quinone oxidoreductase/Mrp antiporter transmembrane" evidence="18">
    <location>
        <begin position="27"/>
        <end position="81"/>
    </location>
</feature>
<dbReference type="InterPro" id="IPR003917">
    <property type="entry name" value="NADH_UbQ_OxRdtase_chain2"/>
</dbReference>
<comment type="catalytic activity">
    <reaction evidence="16 17">
        <text>a ubiquinone + NADH + 5 H(+)(in) = a ubiquinol + NAD(+) + 4 H(+)(out)</text>
        <dbReference type="Rhea" id="RHEA:29091"/>
        <dbReference type="Rhea" id="RHEA-COMP:9565"/>
        <dbReference type="Rhea" id="RHEA-COMP:9566"/>
        <dbReference type="ChEBI" id="CHEBI:15378"/>
        <dbReference type="ChEBI" id="CHEBI:16389"/>
        <dbReference type="ChEBI" id="CHEBI:17976"/>
        <dbReference type="ChEBI" id="CHEBI:57540"/>
        <dbReference type="ChEBI" id="CHEBI:57945"/>
        <dbReference type="EC" id="7.1.1.2"/>
    </reaction>
</comment>
<sequence>MSLLFSKPFSYLFFSTLLLGMFMSISSSNWFMIWMGLELNLYSFIPLLAMSKLNQEKEASVKYFLTQALASALLLFSSLMIPFSILGNSTLLIALFMKLAVAPFHFWLPSVMNSISWSMCWILTTIQKIAPMTITIAMTQLSSFTLTVVMISGLVGGMGGLAQTQLRAIFAYSSIGHMAWIISAAMISSTLSMFYFISYIMMISSIMLPMTFTHTKSINFSSLLNKSLPMQMILITSILSLSGMPPLFGFFPKMFVISAMVKTKMFFLLIMLLISSSINLYYYTKILMGFFFASPKHTQLMMNSKPKAMLLVSILFSLTATTAIVLPMMIPYSFYALTLFY</sequence>
<dbReference type="GO" id="GO:0005743">
    <property type="term" value="C:mitochondrial inner membrane"/>
    <property type="evidence" value="ECO:0007669"/>
    <property type="project" value="UniProtKB-SubCell"/>
</dbReference>
<feature type="transmembrane region" description="Helical" evidence="17">
    <location>
        <begin position="193"/>
        <end position="212"/>
    </location>
</feature>
<evidence type="ECO:0000256" key="4">
    <source>
        <dbReference type="ARBA" id="ARBA00021008"/>
    </source>
</evidence>
<evidence type="ECO:0000256" key="12">
    <source>
        <dbReference type="ARBA" id="ARBA00023027"/>
    </source>
</evidence>
<keyword evidence="6 17" id="KW-0679">Respiratory chain</keyword>
<dbReference type="PANTHER" id="PTHR46552:SF1">
    <property type="entry name" value="NADH-UBIQUINONE OXIDOREDUCTASE CHAIN 2"/>
    <property type="match status" value="1"/>
</dbReference>
<feature type="transmembrane region" description="Helical" evidence="17">
    <location>
        <begin position="144"/>
        <end position="162"/>
    </location>
</feature>
<comment type="function">
    <text evidence="17">Core subunit of the mitochondrial membrane respiratory chain NADH dehydrogenase (Complex I) which catalyzes electron transfer from NADH through the respiratory chain, using ubiquinone as an electron acceptor. Essential for the catalytic activity and assembly of complex I.</text>
</comment>
<evidence type="ECO:0000256" key="13">
    <source>
        <dbReference type="ARBA" id="ARBA00023075"/>
    </source>
</evidence>
<dbReference type="EMBL" id="EU236701">
    <property type="protein sequence ID" value="ABW76484.1"/>
    <property type="molecule type" value="Genomic_DNA"/>
</dbReference>
<dbReference type="Pfam" id="PF00361">
    <property type="entry name" value="Proton_antipo_M"/>
    <property type="match status" value="2"/>
</dbReference>
<feature type="transmembrane region" description="Helical" evidence="17">
    <location>
        <begin position="266"/>
        <end position="287"/>
    </location>
</feature>
<keyword evidence="15 17" id="KW-0472">Membrane</keyword>
<reference evidence="19" key="1">
    <citation type="journal article" date="2008" name="Gene">
        <title>Phylogenetic information from three mitochondrial genomes of Terebelliformia (Annelida) worms and duplication of the methionine tRNA.</title>
        <authorList>
            <person name="Zhong M."/>
            <person name="Struck T.H."/>
            <person name="Halanych K.M."/>
        </authorList>
    </citation>
    <scope>NUCLEOTIDE SEQUENCE</scope>
</reference>
<protein>
    <recommendedName>
        <fullName evidence="4 17">NADH-ubiquinone oxidoreductase chain 2</fullName>
        <ecNumber evidence="3 17">7.1.1.2</ecNumber>
    </recommendedName>
</protein>
<evidence type="ECO:0000256" key="3">
    <source>
        <dbReference type="ARBA" id="ARBA00012944"/>
    </source>
</evidence>
<proteinExistence type="inferred from homology"/>
<dbReference type="GO" id="GO:0008137">
    <property type="term" value="F:NADH dehydrogenase (ubiquinone) activity"/>
    <property type="evidence" value="ECO:0007669"/>
    <property type="project" value="UniProtKB-EC"/>
</dbReference>
<dbReference type="InterPro" id="IPR001750">
    <property type="entry name" value="ND/Mrp_TM"/>
</dbReference>
<organism evidence="19">
    <name type="scientific">Terebellides stroemii</name>
    <dbReference type="NCBI Taxonomy" id="1037239"/>
    <lineage>
        <taxon>Eukaryota</taxon>
        <taxon>Metazoa</taxon>
        <taxon>Spiralia</taxon>
        <taxon>Lophotrochozoa</taxon>
        <taxon>Annelida</taxon>
        <taxon>Polychaeta</taxon>
        <taxon>Sedentaria</taxon>
        <taxon>Canalipalpata</taxon>
        <taxon>Terebellida</taxon>
        <taxon>Terebelliformia</taxon>
        <taxon>Trichobranchidae</taxon>
        <taxon>Terebellides</taxon>
    </lineage>
</organism>
<comment type="similarity">
    <text evidence="2 17">Belongs to the complex I subunit 2 family.</text>
</comment>
<feature type="transmembrane region" description="Helical" evidence="17">
    <location>
        <begin position="308"/>
        <end position="330"/>
    </location>
</feature>
<keyword evidence="14 17" id="KW-0496">Mitochondrion</keyword>
<evidence type="ECO:0000256" key="8">
    <source>
        <dbReference type="ARBA" id="ARBA00022792"/>
    </source>
</evidence>
<keyword evidence="8 17" id="KW-0999">Mitochondrion inner membrane</keyword>
<keyword evidence="11 17" id="KW-1133">Transmembrane helix</keyword>
<dbReference type="InterPro" id="IPR050175">
    <property type="entry name" value="Complex_I_Subunit_2"/>
</dbReference>
<feature type="transmembrane region" description="Helical" evidence="17">
    <location>
        <begin position="232"/>
        <end position="251"/>
    </location>
</feature>
<feature type="domain" description="NADH:quinone oxidoreductase/Mrp antiporter transmembrane" evidence="18">
    <location>
        <begin position="87"/>
        <end position="277"/>
    </location>
</feature>
<keyword evidence="9 17" id="KW-1278">Translocase</keyword>
<evidence type="ECO:0000256" key="17">
    <source>
        <dbReference type="RuleBase" id="RU003403"/>
    </source>
</evidence>
<dbReference type="EC" id="7.1.1.2" evidence="3 17"/>
<evidence type="ECO:0000256" key="11">
    <source>
        <dbReference type="ARBA" id="ARBA00022989"/>
    </source>
</evidence>
<dbReference type="AlphaFoldDB" id="B3TJX8"/>
<keyword evidence="13 17" id="KW-0830">Ubiquinone</keyword>
<evidence type="ECO:0000256" key="1">
    <source>
        <dbReference type="ARBA" id="ARBA00004448"/>
    </source>
</evidence>
<dbReference type="GO" id="GO:0006120">
    <property type="term" value="P:mitochondrial electron transport, NADH to ubiquinone"/>
    <property type="evidence" value="ECO:0007669"/>
    <property type="project" value="InterPro"/>
</dbReference>
<evidence type="ECO:0000256" key="15">
    <source>
        <dbReference type="ARBA" id="ARBA00023136"/>
    </source>
</evidence>
<feature type="transmembrane region" description="Helical" evidence="17">
    <location>
        <begin position="169"/>
        <end position="187"/>
    </location>
</feature>
<dbReference type="GeneID" id="6407538"/>
<dbReference type="PRINTS" id="PR01436">
    <property type="entry name" value="NADHDHGNASE2"/>
</dbReference>
<evidence type="ECO:0000256" key="9">
    <source>
        <dbReference type="ARBA" id="ARBA00022967"/>
    </source>
</evidence>
<comment type="subcellular location">
    <subcellularLocation>
        <location evidence="1 17">Mitochondrion inner membrane</location>
        <topology evidence="1 17">Multi-pass membrane protein</topology>
    </subcellularLocation>
</comment>
<keyword evidence="5" id="KW-0813">Transport</keyword>
<evidence type="ECO:0000256" key="6">
    <source>
        <dbReference type="ARBA" id="ARBA00022660"/>
    </source>
</evidence>
<keyword evidence="7 17" id="KW-0812">Transmembrane</keyword>
<geneLocation type="mitochondrion" evidence="19"/>
<evidence type="ECO:0000313" key="19">
    <source>
        <dbReference type="EMBL" id="ABW76484.1"/>
    </source>
</evidence>
<evidence type="ECO:0000259" key="18">
    <source>
        <dbReference type="Pfam" id="PF00361"/>
    </source>
</evidence>